<name>A0ABX0UHK1_9BACT</name>
<dbReference type="InterPro" id="IPR002110">
    <property type="entry name" value="Ankyrin_rpt"/>
</dbReference>
<dbReference type="SUPFAM" id="SSF48403">
    <property type="entry name" value="Ankyrin repeat"/>
    <property type="match status" value="1"/>
</dbReference>
<keyword evidence="2 3" id="KW-0040">ANK repeat</keyword>
<dbReference type="PROSITE" id="PS50088">
    <property type="entry name" value="ANK_REPEAT"/>
    <property type="match status" value="1"/>
</dbReference>
<protein>
    <submittedName>
        <fullName evidence="4">Ankyrin repeat protein</fullName>
    </submittedName>
</protein>
<reference evidence="4 5" key="1">
    <citation type="submission" date="2020-03" db="EMBL/GenBank/DDBJ databases">
        <title>Genomic Encyclopedia of Type Strains, Phase IV (KMG-IV): sequencing the most valuable type-strain genomes for metagenomic binning, comparative biology and taxonomic classification.</title>
        <authorList>
            <person name="Goeker M."/>
        </authorList>
    </citation>
    <scope>NUCLEOTIDE SEQUENCE [LARGE SCALE GENOMIC DNA]</scope>
    <source>
        <strain evidence="4 5">DSM 102865</strain>
    </source>
</reference>
<organism evidence="4 5">
    <name type="scientific">Dyadobacter arcticus</name>
    <dbReference type="NCBI Taxonomy" id="1078754"/>
    <lineage>
        <taxon>Bacteria</taxon>
        <taxon>Pseudomonadati</taxon>
        <taxon>Bacteroidota</taxon>
        <taxon>Cytophagia</taxon>
        <taxon>Cytophagales</taxon>
        <taxon>Spirosomataceae</taxon>
        <taxon>Dyadobacter</taxon>
    </lineage>
</organism>
<evidence type="ECO:0000256" key="3">
    <source>
        <dbReference type="PROSITE-ProRule" id="PRU00023"/>
    </source>
</evidence>
<dbReference type="Proteomes" id="UP001179181">
    <property type="component" value="Unassembled WGS sequence"/>
</dbReference>
<gene>
    <name evidence="4" type="ORF">FHS68_001673</name>
</gene>
<dbReference type="PANTHER" id="PTHR24198:SF165">
    <property type="entry name" value="ANKYRIN REPEAT-CONTAINING PROTEIN-RELATED"/>
    <property type="match status" value="1"/>
</dbReference>
<dbReference type="RefSeq" id="WP_167269026.1">
    <property type="nucleotide sequence ID" value="NZ_JAASQJ010000002.1"/>
</dbReference>
<comment type="caution">
    <text evidence="4">The sequence shown here is derived from an EMBL/GenBank/DDBJ whole genome shotgun (WGS) entry which is preliminary data.</text>
</comment>
<dbReference type="PROSITE" id="PS50297">
    <property type="entry name" value="ANK_REP_REGION"/>
    <property type="match status" value="1"/>
</dbReference>
<sequence length="209" mass="22438">MTSEGVTAAARAAREGRSDVLSTFRKRGTAYTLQGIDRLIEACAFGDSELVKRILQTEPGLLTELLSMSGTLLAKFAGTGNVGGVAQLLDLGVEVDAPFQEGDGYFEIPEGSLAIHVAAWHAQPEIIKLLVERGSPIDTPDRNGRSPLQLAVRACVDSYWTDRRTPESVDILLKAGAKADYISLPTGYRAIDELLTSQLPPSKEATDLP</sequence>
<keyword evidence="1" id="KW-0677">Repeat</keyword>
<accession>A0ABX0UHK1</accession>
<dbReference type="SMART" id="SM00248">
    <property type="entry name" value="ANK"/>
    <property type="match status" value="4"/>
</dbReference>
<dbReference type="PANTHER" id="PTHR24198">
    <property type="entry name" value="ANKYRIN REPEAT AND PROTEIN KINASE DOMAIN-CONTAINING PROTEIN"/>
    <property type="match status" value="1"/>
</dbReference>
<dbReference type="Gene3D" id="1.25.40.20">
    <property type="entry name" value="Ankyrin repeat-containing domain"/>
    <property type="match status" value="1"/>
</dbReference>
<evidence type="ECO:0000256" key="1">
    <source>
        <dbReference type="ARBA" id="ARBA00022737"/>
    </source>
</evidence>
<dbReference type="Pfam" id="PF12796">
    <property type="entry name" value="Ank_2"/>
    <property type="match status" value="1"/>
</dbReference>
<keyword evidence="5" id="KW-1185">Reference proteome</keyword>
<dbReference type="InterPro" id="IPR036770">
    <property type="entry name" value="Ankyrin_rpt-contain_sf"/>
</dbReference>
<dbReference type="EMBL" id="JAASQJ010000002">
    <property type="protein sequence ID" value="NIJ52503.1"/>
    <property type="molecule type" value="Genomic_DNA"/>
</dbReference>
<evidence type="ECO:0000256" key="2">
    <source>
        <dbReference type="ARBA" id="ARBA00023043"/>
    </source>
</evidence>
<proteinExistence type="predicted"/>
<feature type="repeat" description="ANK" evidence="3">
    <location>
        <begin position="110"/>
        <end position="142"/>
    </location>
</feature>
<evidence type="ECO:0000313" key="4">
    <source>
        <dbReference type="EMBL" id="NIJ52503.1"/>
    </source>
</evidence>
<evidence type="ECO:0000313" key="5">
    <source>
        <dbReference type="Proteomes" id="UP001179181"/>
    </source>
</evidence>